<evidence type="ECO:0000259" key="5">
    <source>
        <dbReference type="Pfam" id="PF01182"/>
    </source>
</evidence>
<feature type="active site" description="Proton acceptor; for enolization step" evidence="4">
    <location>
        <position position="67"/>
    </location>
</feature>
<dbReference type="NCBIfam" id="NF001684">
    <property type="entry name" value="PRK00443.1-4"/>
    <property type="match status" value="1"/>
</dbReference>
<organism evidence="6 7">
    <name type="scientific">Kocuria soli</name>
    <dbReference type="NCBI Taxonomy" id="2485125"/>
    <lineage>
        <taxon>Bacteria</taxon>
        <taxon>Bacillati</taxon>
        <taxon>Actinomycetota</taxon>
        <taxon>Actinomycetes</taxon>
        <taxon>Micrococcales</taxon>
        <taxon>Micrococcaceae</taxon>
        <taxon>Kocuria</taxon>
    </lineage>
</organism>
<dbReference type="InterPro" id="IPR004547">
    <property type="entry name" value="Glucosamine6P_isomerase"/>
</dbReference>
<protein>
    <recommendedName>
        <fullName evidence="4">Glucosamine-6-phosphate deaminase</fullName>
        <ecNumber evidence="4">3.5.99.6</ecNumber>
    </recommendedName>
    <alternativeName>
        <fullName evidence="4">GlcN6P deaminase</fullName>
        <shortName evidence="4">GNPDA</shortName>
    </alternativeName>
    <alternativeName>
        <fullName evidence="4">Glucosamine-6-phosphate isomerase</fullName>
    </alternativeName>
</protein>
<feature type="domain" description="Glucosamine/galactosamine-6-phosphate isomerase" evidence="5">
    <location>
        <begin position="11"/>
        <end position="225"/>
    </location>
</feature>
<keyword evidence="7" id="KW-1185">Reference proteome</keyword>
<dbReference type="OrthoDB" id="9791139at2"/>
<dbReference type="Pfam" id="PF01182">
    <property type="entry name" value="Glucosamine_iso"/>
    <property type="match status" value="1"/>
</dbReference>
<dbReference type="SUPFAM" id="SSF100950">
    <property type="entry name" value="NagB/RpiA/CoA transferase-like"/>
    <property type="match status" value="1"/>
</dbReference>
<evidence type="ECO:0000256" key="2">
    <source>
        <dbReference type="ARBA" id="ARBA00022801"/>
    </source>
</evidence>
<dbReference type="GO" id="GO:0042802">
    <property type="term" value="F:identical protein binding"/>
    <property type="evidence" value="ECO:0007669"/>
    <property type="project" value="TreeGrafter"/>
</dbReference>
<dbReference type="NCBIfam" id="TIGR00502">
    <property type="entry name" value="nagB"/>
    <property type="match status" value="1"/>
</dbReference>
<dbReference type="PANTHER" id="PTHR11280:SF5">
    <property type="entry name" value="GLUCOSAMINE-6-PHOSPHATE ISOMERASE"/>
    <property type="match status" value="1"/>
</dbReference>
<dbReference type="GO" id="GO:0006043">
    <property type="term" value="P:glucosamine catabolic process"/>
    <property type="evidence" value="ECO:0007669"/>
    <property type="project" value="TreeGrafter"/>
</dbReference>
<evidence type="ECO:0000256" key="1">
    <source>
        <dbReference type="ARBA" id="ARBA00000644"/>
    </source>
</evidence>
<dbReference type="FunFam" id="3.40.50.1360:FF:000003">
    <property type="entry name" value="Glucosamine-6-phosphate deaminase"/>
    <property type="match status" value="1"/>
</dbReference>
<dbReference type="GO" id="GO:0006046">
    <property type="term" value="P:N-acetylglucosamine catabolic process"/>
    <property type="evidence" value="ECO:0007669"/>
    <property type="project" value="UniProtKB-UniRule"/>
</dbReference>
<feature type="site" description="Part of the allosteric site" evidence="4">
    <location>
        <position position="153"/>
    </location>
</feature>
<comment type="caution">
    <text evidence="4">Lacks conserved residue(s) required for the propagation of feature annotation.</text>
</comment>
<keyword evidence="4" id="KW-0021">Allosteric enzyme</keyword>
<keyword evidence="3 4" id="KW-0119">Carbohydrate metabolism</keyword>
<comment type="pathway">
    <text evidence="4">Amino-sugar metabolism; N-acetylneuraminate degradation; D-fructose 6-phosphate from N-acetylneuraminate: step 5/5.</text>
</comment>
<dbReference type="GO" id="GO:0005975">
    <property type="term" value="P:carbohydrate metabolic process"/>
    <property type="evidence" value="ECO:0007669"/>
    <property type="project" value="InterPro"/>
</dbReference>
<dbReference type="InterPro" id="IPR037171">
    <property type="entry name" value="NagB/RpiA_transferase-like"/>
</dbReference>
<dbReference type="Proteomes" id="UP000270616">
    <property type="component" value="Unassembled WGS sequence"/>
</dbReference>
<dbReference type="GO" id="GO:0004342">
    <property type="term" value="F:glucosamine-6-phosphate deaminase activity"/>
    <property type="evidence" value="ECO:0007669"/>
    <property type="project" value="UniProtKB-UniRule"/>
</dbReference>
<evidence type="ECO:0000256" key="4">
    <source>
        <dbReference type="HAMAP-Rule" id="MF_01241"/>
    </source>
</evidence>
<comment type="caution">
    <text evidence="6">The sequence shown here is derived from an EMBL/GenBank/DDBJ whole genome shotgun (WGS) entry which is preliminary data.</text>
</comment>
<comment type="similarity">
    <text evidence="4">Belongs to the glucosamine/galactosamine-6-phosphate isomerase family. NagB subfamily.</text>
</comment>
<feature type="active site" description="Proton acceptor; for ring-opening step" evidence="4">
    <location>
        <position position="138"/>
    </location>
</feature>
<comment type="catalytic activity">
    <reaction evidence="1 4">
        <text>alpha-D-glucosamine 6-phosphate + H2O = beta-D-fructose 6-phosphate + NH4(+)</text>
        <dbReference type="Rhea" id="RHEA:12172"/>
        <dbReference type="ChEBI" id="CHEBI:15377"/>
        <dbReference type="ChEBI" id="CHEBI:28938"/>
        <dbReference type="ChEBI" id="CHEBI:57634"/>
        <dbReference type="ChEBI" id="CHEBI:75989"/>
        <dbReference type="EC" id="3.5.99.6"/>
    </reaction>
</comment>
<dbReference type="CDD" id="cd01399">
    <property type="entry name" value="GlcN6P_deaminase"/>
    <property type="match status" value="1"/>
</dbReference>
<proteinExistence type="inferred from homology"/>
<reference evidence="6 7" key="1">
    <citation type="submission" date="2018-10" db="EMBL/GenBank/DDBJ databases">
        <title>Kocuria sp. M5W7-7, whole genome shotgun sequence.</title>
        <authorList>
            <person name="Tuo L."/>
        </authorList>
    </citation>
    <scope>NUCLEOTIDE SEQUENCE [LARGE SCALE GENOMIC DNA]</scope>
    <source>
        <strain evidence="6 7">M5W7-7</strain>
    </source>
</reference>
<feature type="active site" description="For ring-opening step" evidence="4">
    <location>
        <position position="143"/>
    </location>
</feature>
<feature type="site" description="Part of the allosteric site" evidence="4">
    <location>
        <position position="146"/>
    </location>
</feature>
<evidence type="ECO:0000313" key="7">
    <source>
        <dbReference type="Proteomes" id="UP000270616"/>
    </source>
</evidence>
<comment type="activity regulation">
    <text evidence="4">Allosterically activated by N-acetylglucosamine 6-phosphate (GlcNAc6P).</text>
</comment>
<dbReference type="EC" id="3.5.99.6" evidence="4"/>
<dbReference type="InterPro" id="IPR006148">
    <property type="entry name" value="Glc/Gal-6P_isomerase"/>
</dbReference>
<dbReference type="UniPathway" id="UPA00629">
    <property type="reaction ID" value="UER00684"/>
</dbReference>
<dbReference type="EMBL" id="RKMF01000003">
    <property type="protein sequence ID" value="ROZ64374.1"/>
    <property type="molecule type" value="Genomic_DNA"/>
</dbReference>
<dbReference type="PANTHER" id="PTHR11280">
    <property type="entry name" value="GLUCOSAMINE-6-PHOSPHATE ISOMERASE"/>
    <property type="match status" value="1"/>
</dbReference>
<gene>
    <name evidence="4 6" type="primary">nagB</name>
    <name evidence="6" type="ORF">EDL96_03775</name>
</gene>
<accession>A0A3N3ZSI4</accession>
<evidence type="ECO:0000313" key="6">
    <source>
        <dbReference type="EMBL" id="ROZ64374.1"/>
    </source>
</evidence>
<dbReference type="HAMAP" id="MF_01241">
    <property type="entry name" value="GlcN6P_deamin"/>
    <property type="match status" value="1"/>
</dbReference>
<dbReference type="PROSITE" id="PS01161">
    <property type="entry name" value="GLC_GALNAC_ISOMERASE"/>
    <property type="match status" value="1"/>
</dbReference>
<dbReference type="Gene3D" id="3.40.50.1360">
    <property type="match status" value="1"/>
</dbReference>
<feature type="site" description="Part of the allosteric site" evidence="4">
    <location>
        <position position="155"/>
    </location>
</feature>
<feature type="active site" description="For ring-opening step" evidence="4">
    <location>
        <position position="136"/>
    </location>
</feature>
<dbReference type="GO" id="GO:0005737">
    <property type="term" value="C:cytoplasm"/>
    <property type="evidence" value="ECO:0007669"/>
    <property type="project" value="TreeGrafter"/>
</dbReference>
<comment type="function">
    <text evidence="4">Catalyzes the reversible isomerization-deamination of glucosamine 6-phosphate (GlcN6P) to form fructose 6-phosphate (Fru6P) and ammonium ion.</text>
</comment>
<feature type="site" description="Part of the allosteric site" evidence="4">
    <location>
        <position position="156"/>
    </location>
</feature>
<dbReference type="GO" id="GO:0019262">
    <property type="term" value="P:N-acetylneuraminate catabolic process"/>
    <property type="evidence" value="ECO:0007669"/>
    <property type="project" value="UniProtKB-UniRule"/>
</dbReference>
<dbReference type="AlphaFoldDB" id="A0A3N3ZSI4"/>
<dbReference type="InterPro" id="IPR018321">
    <property type="entry name" value="Glucosamine6P_isomerase_CS"/>
</dbReference>
<name>A0A3N3ZSI4_9MICC</name>
<dbReference type="RefSeq" id="WP_123824477.1">
    <property type="nucleotide sequence ID" value="NZ_RKMF01000003.1"/>
</dbReference>
<evidence type="ECO:0000256" key="3">
    <source>
        <dbReference type="ARBA" id="ARBA00023277"/>
    </source>
</evidence>
<sequence>MEVVIVESPERAGRLVADAVGELIARKPDAVLGVATGSSPEAVYRELANRVQAGELSLKDARAFMLDEYVGLLPEHPQRYRAVIDRQLVEPTDIQAENVHGPDGTACDLPKACADYEQAMRDAGGVDLQILGVGSDGHVAFNEPGSSLASRTRLKTLTRQTRQDNARFFGDDLEAVPKHCLTQGVGTLMEARHLVLLAFGQAKAEAVHHMVEGPVSAMWPATALQFHPHTTVILDESAASRLQLASYARQAWESKPKWQGL</sequence>
<keyword evidence="2 4" id="KW-0378">Hydrolase</keyword>